<sequence length="144" mass="15544">MKKSVAASSTSSNASSTAEATLSNPESHTSVISNSEATTSSDSIATSVEQKNLNHLLQKERQPTFSKKISAIALTSQIETIASYNVLKSLEKKASLAIEKMNKTGDKTIPFKNFNLLIGSMIVCLEENRIGFHQIYSPSVSPVH</sequence>
<evidence type="ECO:0000256" key="1">
    <source>
        <dbReference type="SAM" id="MobiDB-lite"/>
    </source>
</evidence>
<evidence type="ECO:0000313" key="2">
    <source>
        <dbReference type="EMBL" id="PIC17255.1"/>
    </source>
</evidence>
<proteinExistence type="predicted"/>
<dbReference type="Proteomes" id="UP000230233">
    <property type="component" value="Chromosome X"/>
</dbReference>
<feature type="region of interest" description="Disordered" evidence="1">
    <location>
        <begin position="1"/>
        <end position="45"/>
    </location>
</feature>
<feature type="compositionally biased region" description="Polar residues" evidence="1">
    <location>
        <begin position="24"/>
        <end position="45"/>
    </location>
</feature>
<dbReference type="AlphaFoldDB" id="A0A2G5SQ56"/>
<feature type="compositionally biased region" description="Low complexity" evidence="1">
    <location>
        <begin position="1"/>
        <end position="23"/>
    </location>
</feature>
<name>A0A2G5SQ56_9PELO</name>
<accession>A0A2G5SQ56</accession>
<organism evidence="2 3">
    <name type="scientific">Caenorhabditis nigoni</name>
    <dbReference type="NCBI Taxonomy" id="1611254"/>
    <lineage>
        <taxon>Eukaryota</taxon>
        <taxon>Metazoa</taxon>
        <taxon>Ecdysozoa</taxon>
        <taxon>Nematoda</taxon>
        <taxon>Chromadorea</taxon>
        <taxon>Rhabditida</taxon>
        <taxon>Rhabditina</taxon>
        <taxon>Rhabditomorpha</taxon>
        <taxon>Rhabditoidea</taxon>
        <taxon>Rhabditidae</taxon>
        <taxon>Peloderinae</taxon>
        <taxon>Caenorhabditis</taxon>
    </lineage>
</organism>
<reference evidence="3" key="1">
    <citation type="submission" date="2017-10" db="EMBL/GenBank/DDBJ databases">
        <title>Rapid genome shrinkage in a self-fertile nematode reveals novel sperm competition proteins.</title>
        <authorList>
            <person name="Yin D."/>
            <person name="Schwarz E.M."/>
            <person name="Thomas C.G."/>
            <person name="Felde R.L."/>
            <person name="Korf I.F."/>
            <person name="Cutter A.D."/>
            <person name="Schartner C.M."/>
            <person name="Ralston E.J."/>
            <person name="Meyer B.J."/>
            <person name="Haag E.S."/>
        </authorList>
    </citation>
    <scope>NUCLEOTIDE SEQUENCE [LARGE SCALE GENOMIC DNA]</scope>
    <source>
        <strain evidence="3">JU1422</strain>
    </source>
</reference>
<protein>
    <submittedName>
        <fullName evidence="2">Uncharacterized protein</fullName>
    </submittedName>
</protein>
<keyword evidence="3" id="KW-1185">Reference proteome</keyword>
<dbReference type="EMBL" id="PDUG01000006">
    <property type="protein sequence ID" value="PIC17255.1"/>
    <property type="molecule type" value="Genomic_DNA"/>
</dbReference>
<gene>
    <name evidence="2" type="primary">Cnig_chr_X.g23560</name>
    <name evidence="2" type="ORF">B9Z55_023560</name>
</gene>
<evidence type="ECO:0000313" key="3">
    <source>
        <dbReference type="Proteomes" id="UP000230233"/>
    </source>
</evidence>
<comment type="caution">
    <text evidence="2">The sequence shown here is derived from an EMBL/GenBank/DDBJ whole genome shotgun (WGS) entry which is preliminary data.</text>
</comment>